<dbReference type="InterPro" id="IPR008928">
    <property type="entry name" value="6-hairpin_glycosidase_sf"/>
</dbReference>
<dbReference type="InterPro" id="IPR010905">
    <property type="entry name" value="Glyco_hydro_88"/>
</dbReference>
<accession>A0ABS7VW07</accession>
<comment type="caution">
    <text evidence="3">The sequence shown here is derived from an EMBL/GenBank/DDBJ whole genome shotgun (WGS) entry which is preliminary data.</text>
</comment>
<organism evidence="3 4">
    <name type="scientific">Microvirga puerhi</name>
    <dbReference type="NCBI Taxonomy" id="2876078"/>
    <lineage>
        <taxon>Bacteria</taxon>
        <taxon>Pseudomonadati</taxon>
        <taxon>Pseudomonadota</taxon>
        <taxon>Alphaproteobacteria</taxon>
        <taxon>Hyphomicrobiales</taxon>
        <taxon>Methylobacteriaceae</taxon>
        <taxon>Microvirga</taxon>
    </lineage>
</organism>
<dbReference type="GO" id="GO:0016787">
    <property type="term" value="F:hydrolase activity"/>
    <property type="evidence" value="ECO:0007669"/>
    <property type="project" value="UniProtKB-KW"/>
</dbReference>
<dbReference type="EMBL" id="JAIRBM010000026">
    <property type="protein sequence ID" value="MBZ6079043.1"/>
    <property type="molecule type" value="Genomic_DNA"/>
</dbReference>
<evidence type="ECO:0000313" key="4">
    <source>
        <dbReference type="Proteomes" id="UP000704176"/>
    </source>
</evidence>
<reference evidence="3 4" key="1">
    <citation type="submission" date="2021-09" db="EMBL/GenBank/DDBJ databases">
        <title>The complete genome sequence of a new microorganism.</title>
        <authorList>
            <person name="Zi Z."/>
        </authorList>
    </citation>
    <scope>NUCLEOTIDE SEQUENCE [LARGE SCALE GENOMIC DNA]</scope>
    <source>
        <strain evidence="3 4">WGZ8</strain>
    </source>
</reference>
<keyword evidence="1 3" id="KW-0378">Hydrolase</keyword>
<evidence type="ECO:0000256" key="1">
    <source>
        <dbReference type="ARBA" id="ARBA00022801"/>
    </source>
</evidence>
<protein>
    <submittedName>
        <fullName evidence="3">Glycoside hydrolase family 88 protein</fullName>
    </submittedName>
</protein>
<evidence type="ECO:0000313" key="3">
    <source>
        <dbReference type="EMBL" id="MBZ6079043.1"/>
    </source>
</evidence>
<keyword evidence="4" id="KW-1185">Reference proteome</keyword>
<name>A0ABS7VW07_9HYPH</name>
<gene>
    <name evidence="3" type="ORF">K9B37_22550</name>
</gene>
<dbReference type="SUPFAM" id="SSF48208">
    <property type="entry name" value="Six-hairpin glycosidases"/>
    <property type="match status" value="1"/>
</dbReference>
<dbReference type="Gene3D" id="1.50.10.10">
    <property type="match status" value="1"/>
</dbReference>
<dbReference type="RefSeq" id="WP_224315791.1">
    <property type="nucleotide sequence ID" value="NZ_JAIRBM010000026.1"/>
</dbReference>
<dbReference type="Proteomes" id="UP000704176">
    <property type="component" value="Unassembled WGS sequence"/>
</dbReference>
<dbReference type="Pfam" id="PF07470">
    <property type="entry name" value="Glyco_hydro_88"/>
    <property type="match status" value="1"/>
</dbReference>
<dbReference type="InterPro" id="IPR012341">
    <property type="entry name" value="6hp_glycosidase-like_sf"/>
</dbReference>
<evidence type="ECO:0000256" key="2">
    <source>
        <dbReference type="ARBA" id="ARBA00038358"/>
    </source>
</evidence>
<dbReference type="InterPro" id="IPR052369">
    <property type="entry name" value="UG_Glycosaminoglycan_Hydrolase"/>
</dbReference>
<proteinExistence type="inferred from homology"/>
<comment type="similarity">
    <text evidence="2">Belongs to the glycosyl hydrolase 88 family.</text>
</comment>
<sequence length="396" mass="44022">MRAQLDSYFGVLTEAGATRSTDRYQRALERCLERLRDVMPIVGLRNPKIGRPDLTWNYCGPFDWVVSFQSGQLWLALQLTGEPIFLNAARARRPIFRQILQNRHARDHDLGFQFSLSCVADWLMTSSPEARELGLRAAEALLARFHEEGQYLQAWNPRTTHGGSRAEFVAGRVIADTMQNLALLYWAHQETGHADFRDAALAHAATTARHLVRSDGTSYHTFVFDTVSGAPLRGETHQGFADESCWSRGQAWMIHGFAQCALTTGDKEALDIARRLAAKAEALMGQDPVPVWDYCITEDTPAYRDSSAGAIMAAGVYIIASLTTGAEAARWNAFGDRLLDGLLTTCDLTTNPAAHGLLDHGAAHVKAGFTDTMLPYGDYYFMEALMRSLGHTQFFW</sequence>
<dbReference type="PANTHER" id="PTHR36845">
    <property type="entry name" value="HYDROLASE, PUTATIVE (AFU_ORTHOLOGUE AFUA_7G05090)-RELATED"/>
    <property type="match status" value="1"/>
</dbReference>
<dbReference type="PANTHER" id="PTHR36845:SF1">
    <property type="entry name" value="HYDROLASE, PUTATIVE (AFU_ORTHOLOGUE AFUA_7G05090)-RELATED"/>
    <property type="match status" value="1"/>
</dbReference>